<comment type="caution">
    <text evidence="1">The sequence shown here is derived from an EMBL/GenBank/DDBJ whole genome shotgun (WGS) entry which is preliminary data.</text>
</comment>
<dbReference type="EMBL" id="JASPKZ010000819">
    <property type="protein sequence ID" value="KAJ9599308.1"/>
    <property type="molecule type" value="Genomic_DNA"/>
</dbReference>
<dbReference type="AlphaFoldDB" id="A0AAD8EQU4"/>
<gene>
    <name evidence="1" type="ORF">L9F63_010222</name>
</gene>
<keyword evidence="2" id="KW-1185">Reference proteome</keyword>
<reference evidence="1" key="1">
    <citation type="journal article" date="2023" name="IScience">
        <title>Live-bearing cockroach genome reveals convergent evolutionary mechanisms linked to viviparity in insects and beyond.</title>
        <authorList>
            <person name="Fouks B."/>
            <person name="Harrison M.C."/>
            <person name="Mikhailova A.A."/>
            <person name="Marchal E."/>
            <person name="English S."/>
            <person name="Carruthers M."/>
            <person name="Jennings E.C."/>
            <person name="Chiamaka E.L."/>
            <person name="Frigard R.A."/>
            <person name="Pippel M."/>
            <person name="Attardo G.M."/>
            <person name="Benoit J.B."/>
            <person name="Bornberg-Bauer E."/>
            <person name="Tobe S.S."/>
        </authorList>
    </citation>
    <scope>NUCLEOTIDE SEQUENCE</scope>
    <source>
        <strain evidence="1">Stay&amp;Tobe</strain>
    </source>
</reference>
<reference evidence="1" key="2">
    <citation type="submission" date="2023-05" db="EMBL/GenBank/DDBJ databases">
        <authorList>
            <person name="Fouks B."/>
        </authorList>
    </citation>
    <scope>NUCLEOTIDE SEQUENCE</scope>
    <source>
        <strain evidence="1">Stay&amp;Tobe</strain>
        <tissue evidence="1">Testes</tissue>
    </source>
</reference>
<sequence>SSPPPTKYYFSQKYGTKSLPESIFQHLLTIHNIIAVAFPRIKMYQSRFKYLLRHLPNLRERMRNQFREHSRESRSKIVNCFRAVNEADILEYGKTIENLGSGDGDNTLTKINVVTHRGDERRDISTIFQNREISDCTLYLVTYMLQLRLQLDYNNT</sequence>
<evidence type="ECO:0000313" key="2">
    <source>
        <dbReference type="Proteomes" id="UP001233999"/>
    </source>
</evidence>
<organism evidence="1 2">
    <name type="scientific">Diploptera punctata</name>
    <name type="common">Pacific beetle cockroach</name>
    <dbReference type="NCBI Taxonomy" id="6984"/>
    <lineage>
        <taxon>Eukaryota</taxon>
        <taxon>Metazoa</taxon>
        <taxon>Ecdysozoa</taxon>
        <taxon>Arthropoda</taxon>
        <taxon>Hexapoda</taxon>
        <taxon>Insecta</taxon>
        <taxon>Pterygota</taxon>
        <taxon>Neoptera</taxon>
        <taxon>Polyneoptera</taxon>
        <taxon>Dictyoptera</taxon>
        <taxon>Blattodea</taxon>
        <taxon>Blaberoidea</taxon>
        <taxon>Blaberidae</taxon>
        <taxon>Diplopterinae</taxon>
        <taxon>Diploptera</taxon>
    </lineage>
</organism>
<dbReference type="Proteomes" id="UP001233999">
    <property type="component" value="Unassembled WGS sequence"/>
</dbReference>
<protein>
    <submittedName>
        <fullName evidence="1">Uncharacterized protein</fullName>
    </submittedName>
</protein>
<name>A0AAD8EQU4_DIPPU</name>
<feature type="non-terminal residue" evidence="1">
    <location>
        <position position="1"/>
    </location>
</feature>
<evidence type="ECO:0000313" key="1">
    <source>
        <dbReference type="EMBL" id="KAJ9599308.1"/>
    </source>
</evidence>
<proteinExistence type="predicted"/>
<accession>A0AAD8EQU4</accession>